<sequence length="624" mass="71501">MQATDDSCSDHRCHHHSLVASVSTMKQKLKDKFHHHDEEGRTHRKHRILKKHWNQQEWTNWNNNQTCSRATLHHPTNLDEIIGIVKTSDKVRVAGYGHSWSPIVATEDDAAFSLIDLKECYQLKKILSTPEQVRATNAVTFQCATSIQDLEDWLRREDIPMTLPANVVLTEVFLVGLTACVCHGAGYDWGTVSDFVRSITLVDAKGEIITYTDQDPRSLPLSEELLTRSRVEVVTPEVMNHVRGSFGLFGVIYAMTMSLVPADIICMRDRLEPVETLLDPVKLKELVEKYNGWLEIFWVPFNDNIWLKTWEIAKEGTKRDKPHHHTSDMVLGRAGRLMYDLRPGRHLSEDKRHKFGKVYLHKVFKMMSVEFSKKPIVHHYHRYDATHYRDYIDNFPVEDTEFSLPVDDDYVNAANGFRVLKETIEDIEAKDALYPVNLTCEMRFTRGTKVSMSQHPHETSNKWVHMEFLRSSLSGLEDSALEKSWLEAVHRITGKWIEMGGLPHWAKGWHLIPGIDELLKKKVIRKNFVEFRRTVDPNGKFLSHKFSQLLENGPVSGGERFGEFSASTESTRGHTTSNGHAVQDVEAQKMREAAAMAGHSASLHGNTAPEVLRSLQEMRIAQTR</sequence>
<dbReference type="EMBL" id="MDYQ01000364">
    <property type="protein sequence ID" value="PRP75718.1"/>
    <property type="molecule type" value="Genomic_DNA"/>
</dbReference>
<reference evidence="4 5" key="1">
    <citation type="journal article" date="2018" name="Genome Biol. Evol.">
        <title>Multiple Roots of Fruiting Body Formation in Amoebozoa.</title>
        <authorList>
            <person name="Hillmann F."/>
            <person name="Forbes G."/>
            <person name="Novohradska S."/>
            <person name="Ferling I."/>
            <person name="Riege K."/>
            <person name="Groth M."/>
            <person name="Westermann M."/>
            <person name="Marz M."/>
            <person name="Spaller T."/>
            <person name="Winckler T."/>
            <person name="Schaap P."/>
            <person name="Glockner G."/>
        </authorList>
    </citation>
    <scope>NUCLEOTIDE SEQUENCE [LARGE SCALE GENOMIC DNA]</scope>
    <source>
        <strain evidence="4 5">Jena</strain>
    </source>
</reference>
<organism evidence="4 5">
    <name type="scientific">Planoprotostelium fungivorum</name>
    <dbReference type="NCBI Taxonomy" id="1890364"/>
    <lineage>
        <taxon>Eukaryota</taxon>
        <taxon>Amoebozoa</taxon>
        <taxon>Evosea</taxon>
        <taxon>Variosea</taxon>
        <taxon>Cavosteliida</taxon>
        <taxon>Cavosteliaceae</taxon>
        <taxon>Planoprotostelium</taxon>
    </lineage>
</organism>
<feature type="region of interest" description="Disordered" evidence="2">
    <location>
        <begin position="560"/>
        <end position="579"/>
    </location>
</feature>
<dbReference type="Proteomes" id="UP000241769">
    <property type="component" value="Unassembled WGS sequence"/>
</dbReference>
<dbReference type="STRING" id="1890364.A0A2P6MVH4"/>
<dbReference type="Gene3D" id="3.30.465.10">
    <property type="match status" value="1"/>
</dbReference>
<evidence type="ECO:0000313" key="4">
    <source>
        <dbReference type="EMBL" id="PRP75718.1"/>
    </source>
</evidence>
<dbReference type="OrthoDB" id="610608at2759"/>
<dbReference type="AlphaFoldDB" id="A0A2P6MVH4"/>
<dbReference type="Pfam" id="PF01565">
    <property type="entry name" value="FAD_binding_4"/>
    <property type="match status" value="1"/>
</dbReference>
<keyword evidence="1" id="KW-0560">Oxidoreductase</keyword>
<dbReference type="PANTHER" id="PTHR43762:SF1">
    <property type="entry name" value="D-ARABINONO-1,4-LACTONE OXIDASE"/>
    <property type="match status" value="1"/>
</dbReference>
<dbReference type="Gene3D" id="3.30.43.10">
    <property type="entry name" value="Uridine Diphospho-n-acetylenolpyruvylglucosamine Reductase, domain 2"/>
    <property type="match status" value="1"/>
</dbReference>
<dbReference type="PANTHER" id="PTHR43762">
    <property type="entry name" value="L-GULONOLACTONE OXIDASE"/>
    <property type="match status" value="1"/>
</dbReference>
<feature type="domain" description="FAD-binding PCMH-type" evidence="3">
    <location>
        <begin position="65"/>
        <end position="262"/>
    </location>
</feature>
<dbReference type="InterPro" id="IPR016166">
    <property type="entry name" value="FAD-bd_PCMH"/>
</dbReference>
<dbReference type="GO" id="GO:0071949">
    <property type="term" value="F:FAD binding"/>
    <property type="evidence" value="ECO:0007669"/>
    <property type="project" value="InterPro"/>
</dbReference>
<keyword evidence="5" id="KW-1185">Reference proteome</keyword>
<dbReference type="InterPro" id="IPR016167">
    <property type="entry name" value="FAD-bd_PCMH_sub1"/>
</dbReference>
<dbReference type="InterPro" id="IPR016169">
    <property type="entry name" value="FAD-bd_PCMH_sub2"/>
</dbReference>
<evidence type="ECO:0000259" key="3">
    <source>
        <dbReference type="PROSITE" id="PS51387"/>
    </source>
</evidence>
<dbReference type="Pfam" id="PF04030">
    <property type="entry name" value="ALO"/>
    <property type="match status" value="1"/>
</dbReference>
<dbReference type="PROSITE" id="PS51387">
    <property type="entry name" value="FAD_PCMH"/>
    <property type="match status" value="1"/>
</dbReference>
<evidence type="ECO:0000256" key="2">
    <source>
        <dbReference type="SAM" id="MobiDB-lite"/>
    </source>
</evidence>
<dbReference type="InterPro" id="IPR010031">
    <property type="entry name" value="FAD_lactone_oxidase-like"/>
</dbReference>
<proteinExistence type="predicted"/>
<dbReference type="GO" id="GO:0003885">
    <property type="term" value="F:D-arabinono-1,4-lactone oxidase activity"/>
    <property type="evidence" value="ECO:0007669"/>
    <property type="project" value="InterPro"/>
</dbReference>
<dbReference type="GO" id="GO:0016020">
    <property type="term" value="C:membrane"/>
    <property type="evidence" value="ECO:0007669"/>
    <property type="project" value="InterPro"/>
</dbReference>
<dbReference type="InterPro" id="IPR036318">
    <property type="entry name" value="FAD-bd_PCMH-like_sf"/>
</dbReference>
<dbReference type="InterPro" id="IPR007173">
    <property type="entry name" value="ALO_C"/>
</dbReference>
<accession>A0A2P6MVH4</accession>
<comment type="caution">
    <text evidence="4">The sequence shown here is derived from an EMBL/GenBank/DDBJ whole genome shotgun (WGS) entry which is preliminary data.</text>
</comment>
<dbReference type="SUPFAM" id="SSF56176">
    <property type="entry name" value="FAD-binding/transporter-associated domain-like"/>
    <property type="match status" value="1"/>
</dbReference>
<evidence type="ECO:0000313" key="5">
    <source>
        <dbReference type="Proteomes" id="UP000241769"/>
    </source>
</evidence>
<name>A0A2P6MVH4_9EUKA</name>
<gene>
    <name evidence="4" type="ORF">PROFUN_09142</name>
</gene>
<dbReference type="InterPro" id="IPR006094">
    <property type="entry name" value="Oxid_FAD_bind_N"/>
</dbReference>
<feature type="compositionally biased region" description="Polar residues" evidence="2">
    <location>
        <begin position="565"/>
        <end position="579"/>
    </location>
</feature>
<evidence type="ECO:0000256" key="1">
    <source>
        <dbReference type="ARBA" id="ARBA00023002"/>
    </source>
</evidence>
<protein>
    <recommendedName>
        <fullName evidence="3">FAD-binding PCMH-type domain-containing protein</fullName>
    </recommendedName>
</protein>
<dbReference type="InParanoid" id="A0A2P6MVH4"/>